<comment type="caution">
    <text evidence="2">The sequence shown here is derived from an EMBL/GenBank/DDBJ whole genome shotgun (WGS) entry which is preliminary data.</text>
</comment>
<accession>A0A328ZUU1</accession>
<organism evidence="2 3">
    <name type="scientific">Paracidovorax anthurii</name>
    <dbReference type="NCBI Taxonomy" id="78229"/>
    <lineage>
        <taxon>Bacteria</taxon>
        <taxon>Pseudomonadati</taxon>
        <taxon>Pseudomonadota</taxon>
        <taxon>Betaproteobacteria</taxon>
        <taxon>Burkholderiales</taxon>
        <taxon>Comamonadaceae</taxon>
        <taxon>Paracidovorax</taxon>
    </lineage>
</organism>
<dbReference type="RefSeq" id="WP_146749180.1">
    <property type="nucleotide sequence ID" value="NZ_CBCSGC010000116.1"/>
</dbReference>
<proteinExistence type="predicted"/>
<dbReference type="Proteomes" id="UP000248856">
    <property type="component" value="Unassembled WGS sequence"/>
</dbReference>
<gene>
    <name evidence="2" type="ORF">AX018_1001214</name>
</gene>
<sequence>MFSRVLSIRRLLHGDRAQAHRGPSDPAPSASARGACPQAGAMPARDAAARTRKAPSGAMGRRPPDLKSA</sequence>
<dbReference type="AlphaFoldDB" id="A0A328ZUU1"/>
<evidence type="ECO:0000256" key="1">
    <source>
        <dbReference type="SAM" id="MobiDB-lite"/>
    </source>
</evidence>
<evidence type="ECO:0000313" key="3">
    <source>
        <dbReference type="Proteomes" id="UP000248856"/>
    </source>
</evidence>
<keyword evidence="3" id="KW-1185">Reference proteome</keyword>
<feature type="region of interest" description="Disordered" evidence="1">
    <location>
        <begin position="13"/>
        <end position="69"/>
    </location>
</feature>
<name>A0A328ZUU1_9BURK</name>
<evidence type="ECO:0000313" key="2">
    <source>
        <dbReference type="EMBL" id="RAR86627.1"/>
    </source>
</evidence>
<reference evidence="2 3" key="1">
    <citation type="submission" date="2018-06" db="EMBL/GenBank/DDBJ databases">
        <title>Genomic Encyclopedia of Archaeal and Bacterial Type Strains, Phase II (KMG-II): from individual species to whole genera.</title>
        <authorList>
            <person name="Goeker M."/>
        </authorList>
    </citation>
    <scope>NUCLEOTIDE SEQUENCE [LARGE SCALE GENOMIC DNA]</scope>
    <source>
        <strain evidence="2 3">CFPB 3232</strain>
    </source>
</reference>
<protein>
    <submittedName>
        <fullName evidence="2">Uncharacterized protein</fullName>
    </submittedName>
</protein>
<dbReference type="EMBL" id="QLTA01000001">
    <property type="protein sequence ID" value="RAR86627.1"/>
    <property type="molecule type" value="Genomic_DNA"/>
</dbReference>